<comment type="caution">
    <text evidence="7">The sequence shown here is derived from an EMBL/GenBank/DDBJ whole genome shotgun (WGS) entry which is preliminary data.</text>
</comment>
<dbReference type="PANTHER" id="PTHR33841:SF1">
    <property type="entry name" value="DNA METHYLTRANSFERASE A"/>
    <property type="match status" value="1"/>
</dbReference>
<dbReference type="InterPro" id="IPR029063">
    <property type="entry name" value="SAM-dependent_MTases_sf"/>
</dbReference>
<dbReference type="PRINTS" id="PR00507">
    <property type="entry name" value="N12N6MTFRASE"/>
</dbReference>
<keyword evidence="8" id="KW-1185">Reference proteome</keyword>
<comment type="catalytic activity">
    <reaction evidence="5">
        <text>a 2'-deoxyadenosine in DNA + S-adenosyl-L-methionine = an N(6)-methyl-2'-deoxyadenosine in DNA + S-adenosyl-L-homocysteine + H(+)</text>
        <dbReference type="Rhea" id="RHEA:15197"/>
        <dbReference type="Rhea" id="RHEA-COMP:12418"/>
        <dbReference type="Rhea" id="RHEA-COMP:12419"/>
        <dbReference type="ChEBI" id="CHEBI:15378"/>
        <dbReference type="ChEBI" id="CHEBI:57856"/>
        <dbReference type="ChEBI" id="CHEBI:59789"/>
        <dbReference type="ChEBI" id="CHEBI:90615"/>
        <dbReference type="ChEBI" id="CHEBI:90616"/>
        <dbReference type="EC" id="2.1.1.72"/>
    </reaction>
</comment>
<dbReference type="Proteomes" id="UP000282311">
    <property type="component" value="Unassembled WGS sequence"/>
</dbReference>
<dbReference type="GO" id="GO:0032259">
    <property type="term" value="P:methylation"/>
    <property type="evidence" value="ECO:0007669"/>
    <property type="project" value="UniProtKB-KW"/>
</dbReference>
<evidence type="ECO:0000256" key="2">
    <source>
        <dbReference type="ARBA" id="ARBA00022603"/>
    </source>
</evidence>
<dbReference type="InterPro" id="IPR011639">
    <property type="entry name" value="MethylTrfase_TaqI-like_dom"/>
</dbReference>
<dbReference type="EC" id="2.1.1.72" evidence="1"/>
<name>A0A3B0AYV5_9BACL</name>
<protein>
    <recommendedName>
        <fullName evidence="1">site-specific DNA-methyltransferase (adenine-specific)</fullName>
        <ecNumber evidence="1">2.1.1.72</ecNumber>
    </recommendedName>
</protein>
<evidence type="ECO:0000256" key="5">
    <source>
        <dbReference type="ARBA" id="ARBA00047942"/>
    </source>
</evidence>
<dbReference type="Pfam" id="PF07669">
    <property type="entry name" value="Eco57I"/>
    <property type="match status" value="1"/>
</dbReference>
<dbReference type="Gene3D" id="3.40.50.150">
    <property type="entry name" value="Vaccinia Virus protein VP39"/>
    <property type="match status" value="1"/>
</dbReference>
<dbReference type="InterPro" id="IPR047939">
    <property type="entry name" value="BREX_1_PglX"/>
</dbReference>
<dbReference type="NCBIfam" id="NF033452">
    <property type="entry name" value="BREX_1_MTaseX"/>
    <property type="match status" value="1"/>
</dbReference>
<evidence type="ECO:0000256" key="4">
    <source>
        <dbReference type="ARBA" id="ARBA00022691"/>
    </source>
</evidence>
<dbReference type="GO" id="GO:0009007">
    <property type="term" value="F:site-specific DNA-methyltransferase (adenine-specific) activity"/>
    <property type="evidence" value="ECO:0007669"/>
    <property type="project" value="UniProtKB-EC"/>
</dbReference>
<dbReference type="GO" id="GO:0006304">
    <property type="term" value="P:DNA modification"/>
    <property type="evidence" value="ECO:0007669"/>
    <property type="project" value="InterPro"/>
</dbReference>
<evidence type="ECO:0000256" key="3">
    <source>
        <dbReference type="ARBA" id="ARBA00022679"/>
    </source>
</evidence>
<accession>A0A3B0AYV5</accession>
<dbReference type="AlphaFoldDB" id="A0A3B0AYV5"/>
<evidence type="ECO:0000313" key="7">
    <source>
        <dbReference type="EMBL" id="RKN65498.1"/>
    </source>
</evidence>
<evidence type="ECO:0000259" key="6">
    <source>
        <dbReference type="Pfam" id="PF07669"/>
    </source>
</evidence>
<keyword evidence="3 7" id="KW-0808">Transferase</keyword>
<feature type="domain" description="Type II methyltransferase M.TaqI-like" evidence="6">
    <location>
        <begin position="320"/>
        <end position="537"/>
    </location>
</feature>
<dbReference type="PANTHER" id="PTHR33841">
    <property type="entry name" value="DNA METHYLTRANSFERASE YEEA-RELATED"/>
    <property type="match status" value="1"/>
</dbReference>
<dbReference type="OrthoDB" id="32195at2"/>
<evidence type="ECO:0000256" key="1">
    <source>
        <dbReference type="ARBA" id="ARBA00011900"/>
    </source>
</evidence>
<proteinExistence type="predicted"/>
<dbReference type="EMBL" id="RBAH01000037">
    <property type="protein sequence ID" value="RKN65498.1"/>
    <property type="molecule type" value="Genomic_DNA"/>
</dbReference>
<dbReference type="RefSeq" id="WP_120751466.1">
    <property type="nucleotide sequence ID" value="NZ_RBAH01000037.1"/>
</dbReference>
<keyword evidence="4" id="KW-0949">S-adenosyl-L-methionine</keyword>
<sequence>MNKTALKNLAIHARKELIEKVTARAFHIGITEANIKNAQSESSDAIYINGKALSAAEREQREELISRMKEIGYKQVVEEVAYTWFNRFTALRFMEVNDYLDIEEESVYETKLNHSNEELYKDLVIKQCNSLHQMLPFVFEPIEDYKQILFPEGLLTKESFVREMSDLQVIPKSDWGQVEIMGWLYQYYISDKKDQIFTDLKKNIKISKENIPAATQLFTPHWIVKYMVENALGRIWLESDSTSPLRSEWKYYLEDAEQEDKVKRELDELRYRNVNPEDITFIDPCCGSGHILVYAFGVFYDMYLERGYAHHDIVKLILEKNLFGLDLDDRAVRLASFAMMMKAREKNRGIFGQTINLHVCTIQESNWLKTEWMDEFVVKQEPDEQGKLREMLTSLRDTFEDAKEYGSILKVKPLDLSVLESALEKFADESQNWGGIPERIAETEMLEKMPALLRQYKMLAATYDVVCTNPPYMGGSGMGAKLSEHVKNNYPDSRADLFAVFIESCGHMVKNHGFQAMITQHAWMFLSRYKKLRGKLILQEIVNMLHLGAKAFEEIGGEVVQTTAFVLRKGKVAGFNSTFVRLVEYDQAKLKEEKFLQGKERYITQTENFAKIPGVPYAYWSSSTGRDIFANNPLLKDLAVTRKGMATGSNAEFVRSWYEVEFDTIGFSFDRSTAKHSNRKWFPYANGGEFKKWYGNYTDVVNWENDGYRLQTEQHESGRIRAVNRNLDYIFTEGLCWTSITSSNFSTRLLPKGFLFSSASNALFSQENTWYYLGLLNSKVFSYLSRIINSTLNANPGDISKIPVKFNDRISRERVDALVEIAKEDWNSAEVSWDFTEHPFLKYKDGAAEIRQAFKNWCTWAEHRFNQLRAAEAELNTLFIETYGLQKELSPEMDETDVTISRADQDKDMKSFISYAIGCMFGRYSLDHEGLIYAGGLFDPQAYRTFKTNEDNIVPITTNAYFDNEVVLRLVEFVKVTYGEKALAENLEFIAESLGKKNRETSTETIGRYLINDFFKDHVQTYKKKPIYWLFTSGKQKAFNCLVYIHRYDKSTLTKIRTDYVQKLQARLEVEKKLLLRIIEEGGPAKKISGAKKELNIVDLKIDELQDYEEHLHHMADLHIELDLDDGVSRNYANFTGLLAKIE</sequence>
<evidence type="ECO:0000313" key="8">
    <source>
        <dbReference type="Proteomes" id="UP000282311"/>
    </source>
</evidence>
<gene>
    <name evidence="7" type="primary">pglX</name>
    <name evidence="7" type="ORF">D7M11_32395</name>
</gene>
<dbReference type="InterPro" id="IPR050953">
    <property type="entry name" value="N4_N6_ade-DNA_methylase"/>
</dbReference>
<organism evidence="7 8">
    <name type="scientific">Paenibacillus ginsengarvi</name>
    <dbReference type="NCBI Taxonomy" id="400777"/>
    <lineage>
        <taxon>Bacteria</taxon>
        <taxon>Bacillati</taxon>
        <taxon>Bacillota</taxon>
        <taxon>Bacilli</taxon>
        <taxon>Bacillales</taxon>
        <taxon>Paenibacillaceae</taxon>
        <taxon>Paenibacillus</taxon>
    </lineage>
</organism>
<reference evidence="7 8" key="1">
    <citation type="journal article" date="2007" name="Int. J. Syst. Evol. Microbiol.">
        <title>Paenibacillus ginsengarvi sp. nov., isolated from soil from ginseng cultivation.</title>
        <authorList>
            <person name="Yoon M.H."/>
            <person name="Ten L.N."/>
            <person name="Im W.T."/>
        </authorList>
    </citation>
    <scope>NUCLEOTIDE SEQUENCE [LARGE SCALE GENOMIC DNA]</scope>
    <source>
        <strain evidence="7 8">KCTC 13059</strain>
    </source>
</reference>
<dbReference type="SUPFAM" id="SSF53335">
    <property type="entry name" value="S-adenosyl-L-methionine-dependent methyltransferases"/>
    <property type="match status" value="1"/>
</dbReference>
<keyword evidence="2 7" id="KW-0489">Methyltransferase</keyword>